<keyword evidence="5 11" id="KW-0479">Metal-binding</keyword>
<evidence type="ECO:0000256" key="8">
    <source>
        <dbReference type="ARBA" id="ARBA00022840"/>
    </source>
</evidence>
<comment type="catalytic activity">
    <reaction evidence="11">
        <text>a tRNA precursor + 2 CTP + ATP = a tRNA with a 3' CCA end + 3 diphosphate</text>
        <dbReference type="Rhea" id="RHEA:14433"/>
        <dbReference type="Rhea" id="RHEA-COMP:10465"/>
        <dbReference type="Rhea" id="RHEA-COMP:10468"/>
        <dbReference type="ChEBI" id="CHEBI:30616"/>
        <dbReference type="ChEBI" id="CHEBI:33019"/>
        <dbReference type="ChEBI" id="CHEBI:37563"/>
        <dbReference type="ChEBI" id="CHEBI:74896"/>
        <dbReference type="ChEBI" id="CHEBI:83071"/>
        <dbReference type="EC" id="2.7.7.72"/>
    </reaction>
</comment>
<comment type="similarity">
    <text evidence="11">Belongs to the tRNA nucleotidyltransferase/poly(A) polymerase family. Bacterial CCA-adding enzyme type 3 subfamily.</text>
</comment>
<feature type="binding site" evidence="11">
    <location>
        <position position="155"/>
    </location>
    <ligand>
        <name>ATP</name>
        <dbReference type="ChEBI" id="CHEBI:30616"/>
    </ligand>
</feature>
<feature type="binding site" evidence="11">
    <location>
        <position position="31"/>
    </location>
    <ligand>
        <name>CTP</name>
        <dbReference type="ChEBI" id="CHEBI:37563"/>
    </ligand>
</feature>
<keyword evidence="7 11" id="KW-0692">RNA repair</keyword>
<evidence type="ECO:0000313" key="16">
    <source>
        <dbReference type="Proteomes" id="UP000198694"/>
    </source>
</evidence>
<evidence type="ECO:0000256" key="2">
    <source>
        <dbReference type="ARBA" id="ARBA00022679"/>
    </source>
</evidence>
<comment type="subunit">
    <text evidence="11">Homodimer.</text>
</comment>
<feature type="binding site" evidence="11">
    <location>
        <position position="164"/>
    </location>
    <ligand>
        <name>CTP</name>
        <dbReference type="ChEBI" id="CHEBI:37563"/>
    </ligand>
</feature>
<dbReference type="GO" id="GO:0042245">
    <property type="term" value="P:RNA repair"/>
    <property type="evidence" value="ECO:0007669"/>
    <property type="project" value="UniProtKB-KW"/>
</dbReference>
<evidence type="ECO:0000256" key="1">
    <source>
        <dbReference type="ARBA" id="ARBA00001946"/>
    </source>
</evidence>
<dbReference type="GO" id="GO:0000287">
    <property type="term" value="F:magnesium ion binding"/>
    <property type="evidence" value="ECO:0007669"/>
    <property type="project" value="UniProtKB-UniRule"/>
</dbReference>
<feature type="binding site" evidence="11">
    <location>
        <position position="28"/>
    </location>
    <ligand>
        <name>CTP</name>
        <dbReference type="ChEBI" id="CHEBI:37563"/>
    </ligand>
</feature>
<dbReference type="GO" id="GO:0004810">
    <property type="term" value="F:CCA tRNA nucleotidyltransferase activity"/>
    <property type="evidence" value="ECO:0007669"/>
    <property type="project" value="UniProtKB-UniRule"/>
</dbReference>
<reference evidence="15 16" key="1">
    <citation type="submission" date="2016-10" db="EMBL/GenBank/DDBJ databases">
        <authorList>
            <person name="de Groot N.N."/>
        </authorList>
    </citation>
    <scope>NUCLEOTIDE SEQUENCE [LARGE SCALE GENOMIC DNA]</scope>
    <source>
        <strain evidence="15 16">CGMCC 1.6502</strain>
    </source>
</reference>
<keyword evidence="16" id="KW-1185">Reference proteome</keyword>
<keyword evidence="9 11" id="KW-0460">Magnesium</keyword>
<feature type="binding site" evidence="11">
    <location>
        <position position="161"/>
    </location>
    <ligand>
        <name>CTP</name>
        <dbReference type="ChEBI" id="CHEBI:37563"/>
    </ligand>
</feature>
<feature type="domain" description="tRNA nucleotidyltransferase/poly(A) polymerase RNA and SrmB- binding" evidence="13">
    <location>
        <begin position="170"/>
        <end position="228"/>
    </location>
</feature>
<dbReference type="CDD" id="cd05398">
    <property type="entry name" value="NT_ClassII-CCAase"/>
    <property type="match status" value="1"/>
</dbReference>
<evidence type="ECO:0000256" key="4">
    <source>
        <dbReference type="ARBA" id="ARBA00022695"/>
    </source>
</evidence>
<feature type="binding site" evidence="11">
    <location>
        <position position="155"/>
    </location>
    <ligand>
        <name>CTP</name>
        <dbReference type="ChEBI" id="CHEBI:37563"/>
    </ligand>
</feature>
<dbReference type="HAMAP" id="MF_01263">
    <property type="entry name" value="CCA_bact_type3"/>
    <property type="match status" value="1"/>
</dbReference>
<evidence type="ECO:0000256" key="3">
    <source>
        <dbReference type="ARBA" id="ARBA00022694"/>
    </source>
</evidence>
<feature type="binding site" evidence="11">
    <location>
        <position position="112"/>
    </location>
    <ligand>
        <name>ATP</name>
        <dbReference type="ChEBI" id="CHEBI:30616"/>
    </ligand>
</feature>
<evidence type="ECO:0000313" key="15">
    <source>
        <dbReference type="EMBL" id="SDJ67792.1"/>
    </source>
</evidence>
<evidence type="ECO:0000256" key="5">
    <source>
        <dbReference type="ARBA" id="ARBA00022723"/>
    </source>
</evidence>
<dbReference type="GO" id="GO:0005524">
    <property type="term" value="F:ATP binding"/>
    <property type="evidence" value="ECO:0007669"/>
    <property type="project" value="UniProtKB-UniRule"/>
</dbReference>
<dbReference type="Gene3D" id="3.30.460.10">
    <property type="entry name" value="Beta Polymerase, domain 2"/>
    <property type="match status" value="1"/>
</dbReference>
<evidence type="ECO:0000259" key="12">
    <source>
        <dbReference type="Pfam" id="PF01743"/>
    </source>
</evidence>
<dbReference type="GO" id="GO:0001680">
    <property type="term" value="P:tRNA 3'-terminal CCA addition"/>
    <property type="evidence" value="ECO:0007669"/>
    <property type="project" value="UniProtKB-UniRule"/>
</dbReference>
<dbReference type="PANTHER" id="PTHR46173:SF1">
    <property type="entry name" value="CCA TRNA NUCLEOTIDYLTRANSFERASE 1, MITOCHONDRIAL"/>
    <property type="match status" value="1"/>
</dbReference>
<organism evidence="15 16">
    <name type="scientific">Sediminibacillus albus</name>
    <dbReference type="NCBI Taxonomy" id="407036"/>
    <lineage>
        <taxon>Bacteria</taxon>
        <taxon>Bacillati</taxon>
        <taxon>Bacillota</taxon>
        <taxon>Bacilli</taxon>
        <taxon>Bacillales</taxon>
        <taxon>Bacillaceae</taxon>
        <taxon>Sediminibacillus</taxon>
    </lineage>
</organism>
<comment type="function">
    <text evidence="11">Catalyzes the addition and repair of the essential 3'-terminal CCA sequence in tRNAs without using a nucleic acid template. Adds these three nucleotides in the order of C, C, and A to the tRNA nucleotide-73, using CTP and ATP as substrates and producing inorganic pyrophosphate. tRNA 3'-terminal CCA addition is required both for tRNA processing and repair. Also involved in tRNA surveillance by mediating tandem CCA addition to generate a CCACCA at the 3' terminus of unstable tRNAs. While stable tRNAs receive only 3'-terminal CCA, unstable tRNAs are marked with CCACCA and rapidly degraded.</text>
</comment>
<feature type="domain" description="CCA-adding enzyme C-terminal" evidence="14">
    <location>
        <begin position="260"/>
        <end position="390"/>
    </location>
</feature>
<dbReference type="NCBIfam" id="NF009814">
    <property type="entry name" value="PRK13299.1"/>
    <property type="match status" value="1"/>
</dbReference>
<dbReference type="InterPro" id="IPR043519">
    <property type="entry name" value="NT_sf"/>
</dbReference>
<dbReference type="EMBL" id="FNFL01000001">
    <property type="protein sequence ID" value="SDJ67792.1"/>
    <property type="molecule type" value="Genomic_DNA"/>
</dbReference>
<dbReference type="PANTHER" id="PTHR46173">
    <property type="entry name" value="CCA TRNA NUCLEOTIDYLTRANSFERASE 1, MITOCHONDRIAL"/>
    <property type="match status" value="1"/>
</dbReference>
<feature type="binding site" evidence="11">
    <location>
        <position position="161"/>
    </location>
    <ligand>
        <name>ATP</name>
        <dbReference type="ChEBI" id="CHEBI:30616"/>
    </ligand>
</feature>
<dbReference type="InterPro" id="IPR032810">
    <property type="entry name" value="CCA-adding_enz_C"/>
</dbReference>
<dbReference type="STRING" id="407036.SAMN05216243_0251"/>
<feature type="binding site" evidence="11">
    <location>
        <position position="43"/>
    </location>
    <ligand>
        <name>Mg(2+)</name>
        <dbReference type="ChEBI" id="CHEBI:18420"/>
    </ligand>
</feature>
<feature type="binding site" evidence="11">
    <location>
        <position position="158"/>
    </location>
    <ligand>
        <name>CTP</name>
        <dbReference type="ChEBI" id="CHEBI:37563"/>
    </ligand>
</feature>
<keyword evidence="3 11" id="KW-0819">tRNA processing</keyword>
<dbReference type="InterPro" id="IPR023068">
    <property type="entry name" value="CCA-adding_enz_firmicutes"/>
</dbReference>
<gene>
    <name evidence="11" type="primary">cca</name>
    <name evidence="15" type="ORF">SAMN05216243_0251</name>
</gene>
<evidence type="ECO:0000259" key="14">
    <source>
        <dbReference type="Pfam" id="PF13735"/>
    </source>
</evidence>
<evidence type="ECO:0000256" key="9">
    <source>
        <dbReference type="ARBA" id="ARBA00022842"/>
    </source>
</evidence>
<evidence type="ECO:0000256" key="11">
    <source>
        <dbReference type="HAMAP-Rule" id="MF_01263"/>
    </source>
</evidence>
<dbReference type="InterPro" id="IPR032828">
    <property type="entry name" value="PolyA_RNA-bd"/>
</dbReference>
<dbReference type="Pfam" id="PF01743">
    <property type="entry name" value="PolyA_pol"/>
    <property type="match status" value="1"/>
</dbReference>
<dbReference type="EC" id="2.7.7.72" evidence="11"/>
<dbReference type="Pfam" id="PF13735">
    <property type="entry name" value="tRNA_NucTran2_2"/>
    <property type="match status" value="1"/>
</dbReference>
<dbReference type="AlphaFoldDB" id="A0A1G8VP66"/>
<feature type="binding site" evidence="11">
    <location>
        <position position="41"/>
    </location>
    <ligand>
        <name>Mg(2+)</name>
        <dbReference type="ChEBI" id="CHEBI:18420"/>
    </ligand>
</feature>
<evidence type="ECO:0000259" key="13">
    <source>
        <dbReference type="Pfam" id="PF12627"/>
    </source>
</evidence>
<protein>
    <recommendedName>
        <fullName evidence="11">CCA-adding enzyme</fullName>
        <ecNumber evidence="11">2.7.7.72</ecNumber>
    </recommendedName>
    <alternativeName>
        <fullName evidence="11">CCA tRNA nucleotidyltransferase</fullName>
    </alternativeName>
    <alternativeName>
        <fullName evidence="11">tRNA CCA-pyrophosphorylase</fullName>
    </alternativeName>
    <alternativeName>
        <fullName evidence="11">tRNA adenylyl-/cytidylyl- transferase</fullName>
    </alternativeName>
    <alternativeName>
        <fullName evidence="11">tRNA nucleotidyltransferase</fullName>
    </alternativeName>
    <alternativeName>
        <fullName evidence="11">tRNA-NT</fullName>
    </alternativeName>
</protein>
<comment type="cofactor">
    <cofactor evidence="1 11">
        <name>Mg(2+)</name>
        <dbReference type="ChEBI" id="CHEBI:18420"/>
    </cofactor>
</comment>
<keyword evidence="2 11" id="KW-0808">Transferase</keyword>
<accession>A0A1G8VP66</accession>
<dbReference type="SUPFAM" id="SSF81891">
    <property type="entry name" value="Poly A polymerase C-terminal region-like"/>
    <property type="match status" value="1"/>
</dbReference>
<feature type="binding site" evidence="11">
    <location>
        <position position="31"/>
    </location>
    <ligand>
        <name>ATP</name>
        <dbReference type="ChEBI" id="CHEBI:30616"/>
    </ligand>
</feature>
<keyword evidence="8 11" id="KW-0067">ATP-binding</keyword>
<comment type="catalytic activity">
    <reaction evidence="11">
        <text>a tRNA with a 3' CCA end + 2 CTP + ATP = a tRNA with a 3' CCACCA end + 3 diphosphate</text>
        <dbReference type="Rhea" id="RHEA:76235"/>
        <dbReference type="Rhea" id="RHEA-COMP:10468"/>
        <dbReference type="Rhea" id="RHEA-COMP:18655"/>
        <dbReference type="ChEBI" id="CHEBI:30616"/>
        <dbReference type="ChEBI" id="CHEBI:33019"/>
        <dbReference type="ChEBI" id="CHEBI:37563"/>
        <dbReference type="ChEBI" id="CHEBI:83071"/>
        <dbReference type="ChEBI" id="CHEBI:195187"/>
    </reaction>
</comment>
<dbReference type="SUPFAM" id="SSF81301">
    <property type="entry name" value="Nucleotidyltransferase"/>
    <property type="match status" value="1"/>
</dbReference>
<dbReference type="Gene3D" id="1.10.3090.10">
    <property type="entry name" value="cca-adding enzyme, domain 2"/>
    <property type="match status" value="1"/>
</dbReference>
<keyword evidence="10 11" id="KW-0694">RNA-binding</keyword>
<feature type="domain" description="Poly A polymerase head" evidence="12">
    <location>
        <begin position="23"/>
        <end position="142"/>
    </location>
</feature>
<proteinExistence type="inferred from homology"/>
<dbReference type="Pfam" id="PF12627">
    <property type="entry name" value="PolyA_pol_RNAbd"/>
    <property type="match status" value="1"/>
</dbReference>
<dbReference type="InterPro" id="IPR050264">
    <property type="entry name" value="Bact_CCA-adding_enz_type3_sf"/>
</dbReference>
<evidence type="ECO:0000256" key="10">
    <source>
        <dbReference type="ARBA" id="ARBA00022884"/>
    </source>
</evidence>
<dbReference type="Proteomes" id="UP000198694">
    <property type="component" value="Unassembled WGS sequence"/>
</dbReference>
<feature type="binding site" evidence="11">
    <location>
        <position position="28"/>
    </location>
    <ligand>
        <name>ATP</name>
        <dbReference type="ChEBI" id="CHEBI:30616"/>
    </ligand>
</feature>
<keyword evidence="6 11" id="KW-0547">Nucleotide-binding</keyword>
<dbReference type="Gene3D" id="1.10.246.80">
    <property type="match status" value="1"/>
</dbReference>
<dbReference type="GO" id="GO:0000049">
    <property type="term" value="F:tRNA binding"/>
    <property type="evidence" value="ECO:0007669"/>
    <property type="project" value="UniProtKB-UniRule"/>
</dbReference>
<evidence type="ECO:0000256" key="7">
    <source>
        <dbReference type="ARBA" id="ARBA00022800"/>
    </source>
</evidence>
<dbReference type="InterPro" id="IPR002646">
    <property type="entry name" value="PolA_pol_head_dom"/>
</dbReference>
<feature type="binding site" evidence="11">
    <location>
        <position position="164"/>
    </location>
    <ligand>
        <name>ATP</name>
        <dbReference type="ChEBI" id="CHEBI:30616"/>
    </ligand>
</feature>
<evidence type="ECO:0000256" key="6">
    <source>
        <dbReference type="ARBA" id="ARBA00022741"/>
    </source>
</evidence>
<feature type="binding site" evidence="11">
    <location>
        <position position="158"/>
    </location>
    <ligand>
        <name>ATP</name>
        <dbReference type="ChEBI" id="CHEBI:30616"/>
    </ligand>
</feature>
<sequence>MEMDTFYKGRKVLETLESHGFQAYFVGGSVRDYLIGRSIGDIDITTSAKPEEVQRIFPKVIPVGIEHGTVIVRMDGESIEVTTFRVEEDYSDYRRPDQVHFVRNLEEDLARRDFTINAIAMDRHGNILDPFKGATDIKENCIQTVGSATQRFREDPLRMLRALRFASQLGFQLTAHTFSSLKEGVPLIREISIERTAVELEKLFSGSYVQQGIRGLIHTGLLDHLPIFREYKQLIHELNTVSRPFGSFREVVCLLVLAEPQVPVEMWAKTWKLSNRFKKETGQLLEAINYCKRNKIDRWLVYRLPPHLFGSFARVYEDVFGSINVADLHALRKTLPIEQKRELAVTGSDLVHLFPNRNKGPWINDYLQAIEKKVVSGELTNSKKALKEWVIYEHHPQSTD</sequence>
<dbReference type="OrthoDB" id="9805698at2"/>
<dbReference type="GO" id="GO:0160016">
    <property type="term" value="F:CCACCA tRNA nucleotidyltransferase activity"/>
    <property type="evidence" value="ECO:0007669"/>
    <property type="project" value="RHEA"/>
</dbReference>
<comment type="miscellaneous">
    <text evidence="11">A single active site specifically recognizes both ATP and CTP and is responsible for their addition.</text>
</comment>
<name>A0A1G8VP66_9BACI</name>
<keyword evidence="4 11" id="KW-0548">Nucleotidyltransferase</keyword>
<feature type="binding site" evidence="11">
    <location>
        <position position="112"/>
    </location>
    <ligand>
        <name>CTP</name>
        <dbReference type="ChEBI" id="CHEBI:37563"/>
    </ligand>
</feature>